<gene>
    <name evidence="2" type="ORF">BCR35DRAFT_354156</name>
</gene>
<dbReference type="InParanoid" id="A0A1Y2ENW7"/>
<keyword evidence="1" id="KW-1133">Transmembrane helix</keyword>
<feature type="transmembrane region" description="Helical" evidence="1">
    <location>
        <begin position="180"/>
        <end position="206"/>
    </location>
</feature>
<dbReference type="AlphaFoldDB" id="A0A1Y2ENW7"/>
<feature type="transmembrane region" description="Helical" evidence="1">
    <location>
        <begin position="83"/>
        <end position="103"/>
    </location>
</feature>
<protein>
    <submittedName>
        <fullName evidence="2">Uncharacterized protein</fullName>
    </submittedName>
</protein>
<accession>A0A1Y2ENW7</accession>
<feature type="transmembrane region" description="Helical" evidence="1">
    <location>
        <begin position="12"/>
        <end position="30"/>
    </location>
</feature>
<keyword evidence="1" id="KW-0812">Transmembrane</keyword>
<evidence type="ECO:0000313" key="2">
    <source>
        <dbReference type="EMBL" id="ORY73229.1"/>
    </source>
</evidence>
<dbReference type="Proteomes" id="UP000193467">
    <property type="component" value="Unassembled WGS sequence"/>
</dbReference>
<evidence type="ECO:0000313" key="3">
    <source>
        <dbReference type="Proteomes" id="UP000193467"/>
    </source>
</evidence>
<dbReference type="OrthoDB" id="2332199at2759"/>
<reference evidence="2 3" key="1">
    <citation type="submission" date="2016-07" db="EMBL/GenBank/DDBJ databases">
        <title>Pervasive Adenine N6-methylation of Active Genes in Fungi.</title>
        <authorList>
            <consortium name="DOE Joint Genome Institute"/>
            <person name="Mondo S.J."/>
            <person name="Dannebaum R.O."/>
            <person name="Kuo R.C."/>
            <person name="Labutti K."/>
            <person name="Haridas S."/>
            <person name="Kuo A."/>
            <person name="Salamov A."/>
            <person name="Ahrendt S.R."/>
            <person name="Lipzen A."/>
            <person name="Sullivan W."/>
            <person name="Andreopoulos W.B."/>
            <person name="Clum A."/>
            <person name="Lindquist E."/>
            <person name="Daum C."/>
            <person name="Ramamoorthy G.K."/>
            <person name="Gryganskyi A."/>
            <person name="Culley D."/>
            <person name="Magnuson J.K."/>
            <person name="James T.Y."/>
            <person name="O'Malley M.A."/>
            <person name="Stajich J.E."/>
            <person name="Spatafora J.W."/>
            <person name="Visel A."/>
            <person name="Grigoriev I.V."/>
        </authorList>
    </citation>
    <scope>NUCLEOTIDE SEQUENCE [LARGE SCALE GENOMIC DNA]</scope>
    <source>
        <strain evidence="2 3">62-1032</strain>
    </source>
</reference>
<keyword evidence="1" id="KW-0472">Membrane</keyword>
<evidence type="ECO:0000256" key="1">
    <source>
        <dbReference type="SAM" id="Phobius"/>
    </source>
</evidence>
<keyword evidence="3" id="KW-1185">Reference proteome</keyword>
<feature type="transmembrane region" description="Helical" evidence="1">
    <location>
        <begin position="50"/>
        <end position="71"/>
    </location>
</feature>
<proteinExistence type="predicted"/>
<name>A0A1Y2ENW7_9BASI</name>
<feature type="transmembrane region" description="Helical" evidence="1">
    <location>
        <begin position="212"/>
        <end position="229"/>
    </location>
</feature>
<sequence>MGISLSTARWAAPAAYGINFVAQIIGMKYMKPNMLDIHNLRYAAFSPYAFAIPLFFSGQQLLQCTWIYRLWKRDVGAPERQAALEYAPTFILGNLCIAAWLVFWNKNQLAASQVFVTINSLAQVYHCAFKLPKRTQATNLTYWTAKTFAGIGLLDFVHNLSAAFFTNIPPSPLIKLTTGLLAFAGVAASDWILGACIAYDLAALAVGQEGQWRAWLGLYAAGAAVWSAIKRRGVGAYS</sequence>
<dbReference type="EMBL" id="MCGR01000047">
    <property type="protein sequence ID" value="ORY73229.1"/>
    <property type="molecule type" value="Genomic_DNA"/>
</dbReference>
<organism evidence="2 3">
    <name type="scientific">Leucosporidium creatinivorum</name>
    <dbReference type="NCBI Taxonomy" id="106004"/>
    <lineage>
        <taxon>Eukaryota</taxon>
        <taxon>Fungi</taxon>
        <taxon>Dikarya</taxon>
        <taxon>Basidiomycota</taxon>
        <taxon>Pucciniomycotina</taxon>
        <taxon>Microbotryomycetes</taxon>
        <taxon>Leucosporidiales</taxon>
        <taxon>Leucosporidium</taxon>
    </lineage>
</organism>
<comment type="caution">
    <text evidence="2">The sequence shown here is derived from an EMBL/GenBank/DDBJ whole genome shotgun (WGS) entry which is preliminary data.</text>
</comment>